<comment type="caution">
    <text evidence="1">The sequence shown here is derived from an EMBL/GenBank/DDBJ whole genome shotgun (WGS) entry which is preliminary data.</text>
</comment>
<reference evidence="2" key="1">
    <citation type="journal article" date="2015" name="Nat. Genet.">
        <title>The genome and transcriptome of the zoonotic hookworm Ancylostoma ceylanicum identify infection-specific gene families.</title>
        <authorList>
            <person name="Schwarz E.M."/>
            <person name="Hu Y."/>
            <person name="Antoshechkin I."/>
            <person name="Miller M.M."/>
            <person name="Sternberg P.W."/>
            <person name="Aroian R.V."/>
        </authorList>
    </citation>
    <scope>NUCLEOTIDE SEQUENCE</scope>
    <source>
        <strain evidence="2">HY135</strain>
    </source>
</reference>
<gene>
    <name evidence="1" type="primary">Acey_s0012.g1844</name>
    <name evidence="1" type="ORF">Y032_0012g1844</name>
</gene>
<proteinExistence type="predicted"/>
<evidence type="ECO:0000313" key="2">
    <source>
        <dbReference type="Proteomes" id="UP000024635"/>
    </source>
</evidence>
<evidence type="ECO:0000313" key="1">
    <source>
        <dbReference type="EMBL" id="EYC25363.1"/>
    </source>
</evidence>
<dbReference type="AlphaFoldDB" id="A0A016VF41"/>
<sequence>MMSRRNFRMDMLYEFKDLEEKAGRGRRVSLDDEVLRTAVESKPDTITRMLAADFGVLHTVLLYYSCETFGLYWHGEENPKVDTP</sequence>
<name>A0A016VF41_9BILA</name>
<accession>A0A016VF41</accession>
<organism evidence="1 2">
    <name type="scientific">Ancylostoma ceylanicum</name>
    <dbReference type="NCBI Taxonomy" id="53326"/>
    <lineage>
        <taxon>Eukaryota</taxon>
        <taxon>Metazoa</taxon>
        <taxon>Ecdysozoa</taxon>
        <taxon>Nematoda</taxon>
        <taxon>Chromadorea</taxon>
        <taxon>Rhabditida</taxon>
        <taxon>Rhabditina</taxon>
        <taxon>Rhabditomorpha</taxon>
        <taxon>Strongyloidea</taxon>
        <taxon>Ancylostomatidae</taxon>
        <taxon>Ancylostomatinae</taxon>
        <taxon>Ancylostoma</taxon>
    </lineage>
</organism>
<protein>
    <submittedName>
        <fullName evidence="1">Uncharacterized protein</fullName>
    </submittedName>
</protein>
<keyword evidence="2" id="KW-1185">Reference proteome</keyword>
<dbReference type="Proteomes" id="UP000024635">
    <property type="component" value="Unassembled WGS sequence"/>
</dbReference>
<dbReference type="EMBL" id="JARK01001348">
    <property type="protein sequence ID" value="EYC25363.1"/>
    <property type="molecule type" value="Genomic_DNA"/>
</dbReference>